<dbReference type="Proteomes" id="UP000663877">
    <property type="component" value="Unassembled WGS sequence"/>
</dbReference>
<proteinExistence type="predicted"/>
<dbReference type="Proteomes" id="UP000663832">
    <property type="component" value="Unassembled WGS sequence"/>
</dbReference>
<reference evidence="1" key="1">
    <citation type="submission" date="2021-02" db="EMBL/GenBank/DDBJ databases">
        <authorList>
            <person name="Nowell W R."/>
        </authorList>
    </citation>
    <scope>NUCLEOTIDE SEQUENCE</scope>
</reference>
<evidence type="ECO:0000313" key="4">
    <source>
        <dbReference type="Proteomes" id="UP000663877"/>
    </source>
</evidence>
<accession>A0A814YSU1</accession>
<evidence type="ECO:0000313" key="3">
    <source>
        <dbReference type="Proteomes" id="UP000663832"/>
    </source>
</evidence>
<evidence type="ECO:0000313" key="2">
    <source>
        <dbReference type="EMBL" id="CAF1524941.1"/>
    </source>
</evidence>
<sequence length="79" mass="9104">MPIVINSNLSSSRIVYRDLFDDTPITYVREFPSRFSYCDCDDPIPVVSVDSSPRTTVTTTTTTTWRTKSFRSRSYKIIV</sequence>
<name>A0A814YSU1_9BILA</name>
<keyword evidence="3" id="KW-1185">Reference proteome</keyword>
<protein>
    <submittedName>
        <fullName evidence="1">Uncharacterized protein</fullName>
    </submittedName>
</protein>
<gene>
    <name evidence="1" type="ORF">BJG266_LOCUS28700</name>
    <name evidence="2" type="ORF">QVE165_LOCUS45058</name>
</gene>
<dbReference type="AlphaFoldDB" id="A0A814YSU1"/>
<dbReference type="EMBL" id="CAJNOM010000622">
    <property type="protein sequence ID" value="CAF1524941.1"/>
    <property type="molecule type" value="Genomic_DNA"/>
</dbReference>
<organism evidence="1 4">
    <name type="scientific">Adineta steineri</name>
    <dbReference type="NCBI Taxonomy" id="433720"/>
    <lineage>
        <taxon>Eukaryota</taxon>
        <taxon>Metazoa</taxon>
        <taxon>Spiralia</taxon>
        <taxon>Gnathifera</taxon>
        <taxon>Rotifera</taxon>
        <taxon>Eurotatoria</taxon>
        <taxon>Bdelloidea</taxon>
        <taxon>Adinetida</taxon>
        <taxon>Adinetidae</taxon>
        <taxon>Adineta</taxon>
    </lineage>
</organism>
<evidence type="ECO:0000313" key="1">
    <source>
        <dbReference type="EMBL" id="CAF1234445.1"/>
    </source>
</evidence>
<dbReference type="OrthoDB" id="10385288at2759"/>
<dbReference type="EMBL" id="CAJNOI010000304">
    <property type="protein sequence ID" value="CAF1234445.1"/>
    <property type="molecule type" value="Genomic_DNA"/>
</dbReference>
<comment type="caution">
    <text evidence="1">The sequence shown here is derived from an EMBL/GenBank/DDBJ whole genome shotgun (WGS) entry which is preliminary data.</text>
</comment>